<gene>
    <name evidence="1" type="ORF">EYF80_012102</name>
</gene>
<keyword evidence="2" id="KW-1185">Reference proteome</keyword>
<name>A0A4Z2IK04_9TELE</name>
<dbReference type="Proteomes" id="UP000314294">
    <property type="component" value="Unassembled WGS sequence"/>
</dbReference>
<organism evidence="1 2">
    <name type="scientific">Liparis tanakae</name>
    <name type="common">Tanaka's snailfish</name>
    <dbReference type="NCBI Taxonomy" id="230148"/>
    <lineage>
        <taxon>Eukaryota</taxon>
        <taxon>Metazoa</taxon>
        <taxon>Chordata</taxon>
        <taxon>Craniata</taxon>
        <taxon>Vertebrata</taxon>
        <taxon>Euteleostomi</taxon>
        <taxon>Actinopterygii</taxon>
        <taxon>Neopterygii</taxon>
        <taxon>Teleostei</taxon>
        <taxon>Neoteleostei</taxon>
        <taxon>Acanthomorphata</taxon>
        <taxon>Eupercaria</taxon>
        <taxon>Perciformes</taxon>
        <taxon>Cottioidei</taxon>
        <taxon>Cottales</taxon>
        <taxon>Liparidae</taxon>
        <taxon>Liparis</taxon>
    </lineage>
</organism>
<evidence type="ECO:0000313" key="1">
    <source>
        <dbReference type="EMBL" id="TNN77804.1"/>
    </source>
</evidence>
<sequence>MLKLLTLPGYDLDVRQWNCSQQQRIWMKAERDSVGLWPGSTPVQNRMKMYYLLSSRLCCKLCRKKWQPDNPLWLEKLPKRYAHLSPANLTYKKTMYKSVIDELRQMHLKFQLAHLAHLLSCQTVMDGEAGHYDQRTITQFLRQETKPAPFGESSDSDGWNGIIETSHYLTDCLLHEYKEQESATNTLLQGTFGQAFSSDHTRNIARVVSPIEQQI</sequence>
<proteinExistence type="predicted"/>
<dbReference type="OrthoDB" id="8931359at2759"/>
<evidence type="ECO:0000313" key="2">
    <source>
        <dbReference type="Proteomes" id="UP000314294"/>
    </source>
</evidence>
<accession>A0A4Z2IK04</accession>
<protein>
    <submittedName>
        <fullName evidence="1">Uncharacterized protein</fullName>
    </submittedName>
</protein>
<dbReference type="AlphaFoldDB" id="A0A4Z2IK04"/>
<dbReference type="EMBL" id="SRLO01000080">
    <property type="protein sequence ID" value="TNN77804.1"/>
    <property type="molecule type" value="Genomic_DNA"/>
</dbReference>
<reference evidence="1 2" key="1">
    <citation type="submission" date="2019-03" db="EMBL/GenBank/DDBJ databases">
        <title>First draft genome of Liparis tanakae, snailfish: a comprehensive survey of snailfish specific genes.</title>
        <authorList>
            <person name="Kim W."/>
            <person name="Song I."/>
            <person name="Jeong J.-H."/>
            <person name="Kim D."/>
            <person name="Kim S."/>
            <person name="Ryu S."/>
            <person name="Song J.Y."/>
            <person name="Lee S.K."/>
        </authorList>
    </citation>
    <scope>NUCLEOTIDE SEQUENCE [LARGE SCALE GENOMIC DNA]</scope>
    <source>
        <tissue evidence="1">Muscle</tissue>
    </source>
</reference>
<comment type="caution">
    <text evidence="1">The sequence shown here is derived from an EMBL/GenBank/DDBJ whole genome shotgun (WGS) entry which is preliminary data.</text>
</comment>